<evidence type="ECO:0000313" key="7">
    <source>
        <dbReference type="Proteomes" id="UP000198418"/>
    </source>
</evidence>
<keyword evidence="3 6" id="KW-0808">Transferase</keyword>
<dbReference type="RefSeq" id="WP_158255275.1">
    <property type="nucleotide sequence ID" value="NZ_FYDG01000001.1"/>
</dbReference>
<dbReference type="InterPro" id="IPR029044">
    <property type="entry name" value="Nucleotide-diphossugar_trans"/>
</dbReference>
<dbReference type="Gene3D" id="3.40.50.2000">
    <property type="entry name" value="Glycogen Phosphorylase B"/>
    <property type="match status" value="2"/>
</dbReference>
<evidence type="ECO:0000313" key="6">
    <source>
        <dbReference type="EMBL" id="SNB53252.1"/>
    </source>
</evidence>
<dbReference type="Pfam" id="PF00535">
    <property type="entry name" value="Glycos_transf_2"/>
    <property type="match status" value="1"/>
</dbReference>
<proteinExistence type="inferred from homology"/>
<evidence type="ECO:0000256" key="1">
    <source>
        <dbReference type="ARBA" id="ARBA00006739"/>
    </source>
</evidence>
<evidence type="ECO:0000256" key="2">
    <source>
        <dbReference type="ARBA" id="ARBA00022676"/>
    </source>
</evidence>
<dbReference type="SUPFAM" id="SSF53448">
    <property type="entry name" value="Nucleotide-diphospho-sugar transferases"/>
    <property type="match status" value="1"/>
</dbReference>
<organism evidence="6 7">
    <name type="scientific">Rhodoblastus acidophilus</name>
    <name type="common">Rhodopseudomonas acidophila</name>
    <dbReference type="NCBI Taxonomy" id="1074"/>
    <lineage>
        <taxon>Bacteria</taxon>
        <taxon>Pseudomonadati</taxon>
        <taxon>Pseudomonadota</taxon>
        <taxon>Alphaproteobacteria</taxon>
        <taxon>Hyphomicrobiales</taxon>
        <taxon>Rhodoblastaceae</taxon>
        <taxon>Rhodoblastus</taxon>
    </lineage>
</organism>
<dbReference type="AlphaFoldDB" id="A0A212Q1R6"/>
<protein>
    <submittedName>
        <fullName evidence="6">Glycosyltransferase, GT2 family</fullName>
    </submittedName>
</protein>
<dbReference type="GO" id="GO:0016757">
    <property type="term" value="F:glycosyltransferase activity"/>
    <property type="evidence" value="ECO:0007669"/>
    <property type="project" value="UniProtKB-KW"/>
</dbReference>
<feature type="domain" description="Glycosyltransferase 2-like" evidence="4">
    <location>
        <begin position="561"/>
        <end position="685"/>
    </location>
</feature>
<dbReference type="SUPFAM" id="SSF53756">
    <property type="entry name" value="UDP-Glycosyltransferase/glycogen phosphorylase"/>
    <property type="match status" value="1"/>
</dbReference>
<gene>
    <name evidence="6" type="ORF">SAMN06265338_101325</name>
</gene>
<dbReference type="OrthoDB" id="9807414at2"/>
<evidence type="ECO:0000259" key="4">
    <source>
        <dbReference type="Pfam" id="PF00535"/>
    </source>
</evidence>
<dbReference type="PANTHER" id="PTHR43179">
    <property type="entry name" value="RHAMNOSYLTRANSFERASE WBBL"/>
    <property type="match status" value="1"/>
</dbReference>
<dbReference type="EMBL" id="FYDG01000001">
    <property type="protein sequence ID" value="SNB53252.1"/>
    <property type="molecule type" value="Genomic_DNA"/>
</dbReference>
<reference evidence="7" key="1">
    <citation type="submission" date="2017-06" db="EMBL/GenBank/DDBJ databases">
        <authorList>
            <person name="Varghese N."/>
            <person name="Submissions S."/>
        </authorList>
    </citation>
    <scope>NUCLEOTIDE SEQUENCE [LARGE SCALE GENOMIC DNA]</scope>
    <source>
        <strain evidence="7">DSM 137</strain>
    </source>
</reference>
<sequence length="1267" mass="135575">MNGNIALIGFVETCASGPGYIVVSGWAATAEKERLRRLLLTIEGVGEASITRFHFRPDLAAAGIAGGYAGFERVILTMGEAPERPAIHAITPGGAVPLVGAGTRFVPFEPRGALDLADEQDLSGWLVDPGLVAEDAGAARLRIDGRHELPVRLNLRRDDLAIDFGGDDPLFGFHVATAALRDWRLAHPADPTEIELMAGERVVARARLPALDGGAAPPAAIQPKTAAVGELTVVMEERVQSGAHLFVSGWVAGADASAAAPPLTFSVEGAAPVAVLSLDDRPDLAQAGIAGGQGGFRALFHCEPGAGTPQTLRVAGDGCVGMAALDSAQRSPGFPKATLTVQAGVGVFGEVVGFPDEGPGAGFELRIGDVCFPVELKGAKDANRVWSAAGVAPTEYCVGAASILNALRAAGAAAFPPEHIFTATLHRRGAAVVSGAGALLSPHQGRLERVSNRSISGWLAGHPEIPAEADVYLNGIRYATVCADRPRADLIEKNIVTRGGGFQLDIANPSPCDEHLVVSVHPAFQTGGVLGSDQATSPPPAGPYVHSAYAVSLAEKSRGVSIVIPIHNAADDLEICLKSLCDWTTFPCRAILIDDASTDPRIGEILRRHEGIAGIEIHRNAVNLGFTRTVNRGVALAGEDDVVLLNSDTALTPLWLQGLRAAAYSSPRVATATPLSNNAGVFSAPEMNGANHIPAELGVEGMARLVQHCALSAYPRVPTGNGYCLYIRRACLDEIGALDEQAFPVGYGEENDFCMRALHAGFEHVMDDRTYVYHRRSASFGASRLAHYEAGMAALKARYPEYSRLTAVFAESAEILGVRWRLRRALQAAERPRPRALFVISTETGGTPQTNRDLMRALRDHFEPWLLRCDGREIKLWRVEADGDVEIEAIRLKVPLEPLIHRSEEYDIALFDILTRHAFELVHIRHLGWHGLGIQAVCERIGIPWILSLHDFYTICPSVKLLDENNTHCGGACTPTPGECAVELWDRVSFPPLKNQFVAKWQATFGRLLGRADALVTTSPQAREIFLRRYPALADRDFRVIPHGRDFSDMGLYAAPVQAAGPLRILVPGNISTAKGAGLIAAIVAQDQGRTVEFHVLGDFGRLKAQPGLALHGRYDREEFSHKARAIQAHVGAVFSIWPETYCHTLTEMWAFGLPAIGVDIGAVGERIAAHGGGWLIAPEAAASADAVLALARGILADPGALAGKIAEVARWQQGPGRQYSTHAMASRYRQLYADVFDRARRLRPGENVRGRAKKIVEARQASLVEG</sequence>
<keyword evidence="7" id="KW-1185">Reference proteome</keyword>
<dbReference type="InterPro" id="IPR001173">
    <property type="entry name" value="Glyco_trans_2-like"/>
</dbReference>
<evidence type="ECO:0000259" key="5">
    <source>
        <dbReference type="Pfam" id="PF13439"/>
    </source>
</evidence>
<dbReference type="Gene3D" id="3.90.550.10">
    <property type="entry name" value="Spore Coat Polysaccharide Biosynthesis Protein SpsA, Chain A"/>
    <property type="match status" value="1"/>
</dbReference>
<dbReference type="PANTHER" id="PTHR43179:SF12">
    <property type="entry name" value="GALACTOFURANOSYLTRANSFERASE GLFT2"/>
    <property type="match status" value="1"/>
</dbReference>
<comment type="similarity">
    <text evidence="1">Belongs to the glycosyltransferase 2 family.</text>
</comment>
<evidence type="ECO:0000256" key="3">
    <source>
        <dbReference type="ARBA" id="ARBA00022679"/>
    </source>
</evidence>
<feature type="domain" description="Glycosyltransferase subfamily 4-like N-terminal" evidence="5">
    <location>
        <begin position="845"/>
        <end position="1046"/>
    </location>
</feature>
<dbReference type="InterPro" id="IPR028098">
    <property type="entry name" value="Glyco_trans_4-like_N"/>
</dbReference>
<name>A0A212Q1R6_RHOAC</name>
<dbReference type="Pfam" id="PF13439">
    <property type="entry name" value="Glyco_transf_4"/>
    <property type="match status" value="1"/>
</dbReference>
<keyword evidence="2" id="KW-0328">Glycosyltransferase</keyword>
<dbReference type="Proteomes" id="UP000198418">
    <property type="component" value="Unassembled WGS sequence"/>
</dbReference>
<accession>A0A212Q1R6</accession>